<feature type="region of interest" description="Disordered" evidence="1">
    <location>
        <begin position="85"/>
        <end position="108"/>
    </location>
</feature>
<name>A0ABU7C7D7_9TELE</name>
<gene>
    <name evidence="2" type="ORF">ATANTOWER_010096</name>
</gene>
<comment type="caution">
    <text evidence="2">The sequence shown here is derived from an EMBL/GenBank/DDBJ whole genome shotgun (WGS) entry which is preliminary data.</text>
</comment>
<sequence>MTHERGQPKTQPDKKKQAHTITLSHPHTYICKHSHPHTKHKDTQEWTPYTHSHSPYTIYSPRSRHRYPSWASSCQTQVVVPSLRGLDSGGRPIQRAPGGPQGCPGKPGNIPKIPKLQIACFSES</sequence>
<protein>
    <submittedName>
        <fullName evidence="2">Uncharacterized protein</fullName>
    </submittedName>
</protein>
<organism evidence="2 3">
    <name type="scientific">Ataeniobius toweri</name>
    <dbReference type="NCBI Taxonomy" id="208326"/>
    <lineage>
        <taxon>Eukaryota</taxon>
        <taxon>Metazoa</taxon>
        <taxon>Chordata</taxon>
        <taxon>Craniata</taxon>
        <taxon>Vertebrata</taxon>
        <taxon>Euteleostomi</taxon>
        <taxon>Actinopterygii</taxon>
        <taxon>Neopterygii</taxon>
        <taxon>Teleostei</taxon>
        <taxon>Neoteleostei</taxon>
        <taxon>Acanthomorphata</taxon>
        <taxon>Ovalentaria</taxon>
        <taxon>Atherinomorphae</taxon>
        <taxon>Cyprinodontiformes</taxon>
        <taxon>Goodeidae</taxon>
        <taxon>Ataeniobius</taxon>
    </lineage>
</organism>
<feature type="region of interest" description="Disordered" evidence="1">
    <location>
        <begin position="27"/>
        <end position="52"/>
    </location>
</feature>
<feature type="compositionally biased region" description="Basic residues" evidence="1">
    <location>
        <begin position="30"/>
        <end position="40"/>
    </location>
</feature>
<dbReference type="Proteomes" id="UP001345963">
    <property type="component" value="Unassembled WGS sequence"/>
</dbReference>
<feature type="region of interest" description="Disordered" evidence="1">
    <location>
        <begin position="1"/>
        <end position="20"/>
    </location>
</feature>
<dbReference type="EMBL" id="JAHUTI010080936">
    <property type="protein sequence ID" value="MED6258638.1"/>
    <property type="molecule type" value="Genomic_DNA"/>
</dbReference>
<feature type="compositionally biased region" description="Basic and acidic residues" evidence="1">
    <location>
        <begin position="1"/>
        <end position="15"/>
    </location>
</feature>
<proteinExistence type="predicted"/>
<evidence type="ECO:0000313" key="2">
    <source>
        <dbReference type="EMBL" id="MED6258638.1"/>
    </source>
</evidence>
<evidence type="ECO:0000313" key="3">
    <source>
        <dbReference type="Proteomes" id="UP001345963"/>
    </source>
</evidence>
<reference evidence="2 3" key="1">
    <citation type="submission" date="2021-07" db="EMBL/GenBank/DDBJ databases">
        <authorList>
            <person name="Palmer J.M."/>
        </authorList>
    </citation>
    <scope>NUCLEOTIDE SEQUENCE [LARGE SCALE GENOMIC DNA]</scope>
    <source>
        <strain evidence="2 3">AT_MEX2019</strain>
        <tissue evidence="2">Muscle</tissue>
    </source>
</reference>
<accession>A0ABU7C7D7</accession>
<evidence type="ECO:0000256" key="1">
    <source>
        <dbReference type="SAM" id="MobiDB-lite"/>
    </source>
</evidence>
<keyword evidence="3" id="KW-1185">Reference proteome</keyword>